<evidence type="ECO:0000313" key="1">
    <source>
        <dbReference type="EMBL" id="GAA2672105.1"/>
    </source>
</evidence>
<comment type="caution">
    <text evidence="1">The sequence shown here is derived from an EMBL/GenBank/DDBJ whole genome shotgun (WGS) entry which is preliminary data.</text>
</comment>
<evidence type="ECO:0000313" key="2">
    <source>
        <dbReference type="Proteomes" id="UP001501666"/>
    </source>
</evidence>
<keyword evidence="2" id="KW-1185">Reference proteome</keyword>
<sequence length="123" mass="13136">MDGHAYSHARAGGIGTSAVVHRDGQVQLGQKRIEEERNGDERTRFGRENSGEGVTAYLILPGLPIQPRSARRHVDGSDETGLESSLLGVVATAVILDIGGEYDAVIVKGHDISNELVELYGEA</sequence>
<dbReference type="EMBL" id="BAAATE010000014">
    <property type="protein sequence ID" value="GAA2672105.1"/>
    <property type="molecule type" value="Genomic_DNA"/>
</dbReference>
<proteinExistence type="predicted"/>
<organism evidence="1 2">
    <name type="scientific">Nonomuraea recticatena</name>
    <dbReference type="NCBI Taxonomy" id="46178"/>
    <lineage>
        <taxon>Bacteria</taxon>
        <taxon>Bacillati</taxon>
        <taxon>Actinomycetota</taxon>
        <taxon>Actinomycetes</taxon>
        <taxon>Streptosporangiales</taxon>
        <taxon>Streptosporangiaceae</taxon>
        <taxon>Nonomuraea</taxon>
    </lineage>
</organism>
<dbReference type="Proteomes" id="UP001501666">
    <property type="component" value="Unassembled WGS sequence"/>
</dbReference>
<accession>A0ABP6ESM6</accession>
<gene>
    <name evidence="1" type="ORF">GCM10010412_051960</name>
</gene>
<name>A0ABP6ESM6_9ACTN</name>
<reference evidence="2" key="1">
    <citation type="journal article" date="2019" name="Int. J. Syst. Evol. Microbiol.">
        <title>The Global Catalogue of Microorganisms (GCM) 10K type strain sequencing project: providing services to taxonomists for standard genome sequencing and annotation.</title>
        <authorList>
            <consortium name="The Broad Institute Genomics Platform"/>
            <consortium name="The Broad Institute Genome Sequencing Center for Infectious Disease"/>
            <person name="Wu L."/>
            <person name="Ma J."/>
        </authorList>
    </citation>
    <scope>NUCLEOTIDE SEQUENCE [LARGE SCALE GENOMIC DNA]</scope>
    <source>
        <strain evidence="2">JCM 6835</strain>
    </source>
</reference>
<protein>
    <submittedName>
        <fullName evidence="1">Uncharacterized protein</fullName>
    </submittedName>
</protein>